<feature type="binding site" evidence="6">
    <location>
        <position position="663"/>
    </location>
    <ligand>
        <name>alpha-maltose 1-phosphate</name>
        <dbReference type="ChEBI" id="CHEBI:63576"/>
    </ligand>
</feature>
<feature type="binding site" evidence="6">
    <location>
        <position position="800"/>
    </location>
    <ligand>
        <name>alpha-maltose 1-phosphate</name>
        <dbReference type="ChEBI" id="CHEBI:63576"/>
    </ligand>
</feature>
<dbReference type="InterPro" id="IPR017853">
    <property type="entry name" value="GH"/>
</dbReference>
<dbReference type="PANTHER" id="PTHR47786">
    <property type="entry name" value="ALPHA-1,4-GLUCAN:MALTOSE-1-PHOSPHATE MALTOSYLTRANSFERASE"/>
    <property type="match status" value="1"/>
</dbReference>
<comment type="subunit">
    <text evidence="1 6">Homodimer.</text>
</comment>
<dbReference type="Gene3D" id="3.20.20.80">
    <property type="entry name" value="Glycosidases"/>
    <property type="match status" value="2"/>
</dbReference>
<dbReference type="GO" id="GO:0016758">
    <property type="term" value="F:hexosyltransferase activity"/>
    <property type="evidence" value="ECO:0007669"/>
    <property type="project" value="UniProtKB-UniRule"/>
</dbReference>
<evidence type="ECO:0000256" key="4">
    <source>
        <dbReference type="ARBA" id="ARBA00023277"/>
    </source>
</evidence>
<dbReference type="EC" id="2.4.99.16" evidence="6"/>
<dbReference type="GO" id="GO:0004553">
    <property type="term" value="F:hydrolase activity, hydrolyzing O-glycosyl compounds"/>
    <property type="evidence" value="ECO:0007669"/>
    <property type="project" value="InterPro"/>
</dbReference>
<dbReference type="InterPro" id="IPR026585">
    <property type="entry name" value="GlgE"/>
</dbReference>
<organism evidence="8 9">
    <name type="scientific">Achromobacter agilis</name>
    <dbReference type="NCBI Taxonomy" id="1353888"/>
    <lineage>
        <taxon>Bacteria</taxon>
        <taxon>Pseudomonadati</taxon>
        <taxon>Pseudomonadota</taxon>
        <taxon>Betaproteobacteria</taxon>
        <taxon>Burkholderiales</taxon>
        <taxon>Alcaligenaceae</taxon>
        <taxon>Achromobacter</taxon>
    </lineage>
</organism>
<gene>
    <name evidence="8" type="primary">glgE2</name>
    <name evidence="6" type="synonym">glgE</name>
    <name evidence="8" type="ORF">AGI3411_02774</name>
</gene>
<evidence type="ECO:0000313" key="9">
    <source>
        <dbReference type="Proteomes" id="UP000289184"/>
    </source>
</evidence>
<dbReference type="InterPro" id="IPR049171">
    <property type="entry name" value="GLGE_C"/>
</dbReference>
<evidence type="ECO:0000256" key="1">
    <source>
        <dbReference type="ARBA" id="ARBA00011738"/>
    </source>
</evidence>
<comment type="catalytic activity">
    <reaction evidence="5 6">
        <text>alpha-maltose 1-phosphate + [(1-&gt;4)-alpha-D-glucosyl](n) = [(1-&gt;4)-alpha-D-glucosyl](n+2) + phosphate</text>
        <dbReference type="Rhea" id="RHEA:42692"/>
        <dbReference type="Rhea" id="RHEA-COMP:9584"/>
        <dbReference type="Rhea" id="RHEA-COMP:10183"/>
        <dbReference type="ChEBI" id="CHEBI:15444"/>
        <dbReference type="ChEBI" id="CHEBI:43474"/>
        <dbReference type="ChEBI" id="CHEBI:63576"/>
        <dbReference type="EC" id="2.4.99.16"/>
    </reaction>
</comment>
<dbReference type="SUPFAM" id="SSF51445">
    <property type="entry name" value="(Trans)glycosidases"/>
    <property type="match status" value="2"/>
</dbReference>
<keyword evidence="9" id="KW-1185">Reference proteome</keyword>
<dbReference type="SMART" id="SM00642">
    <property type="entry name" value="Aamy"/>
    <property type="match status" value="1"/>
</dbReference>
<dbReference type="InterPro" id="IPR006047">
    <property type="entry name" value="GH13_cat_dom"/>
</dbReference>
<comment type="function">
    <text evidence="6">Maltosyltransferase that uses maltose 1-phosphate (M1P) as the sugar donor to elongate linear or branched alpha-(1-&gt;4)-glucans. Is involved in a branched alpha-glucan biosynthetic pathway from trehalose, together with TreS, Mak and GlgB.</text>
</comment>
<feature type="active site" description="Proton donor" evidence="6">
    <location>
        <position position="828"/>
    </location>
</feature>
<keyword evidence="2 6" id="KW-0328">Glycosyltransferase</keyword>
<dbReference type="AlphaFoldDB" id="A0A446CGA9"/>
<dbReference type="OrthoDB" id="9805159at2"/>
<evidence type="ECO:0000259" key="7">
    <source>
        <dbReference type="SMART" id="SM00642"/>
    </source>
</evidence>
<dbReference type="InterPro" id="IPR013783">
    <property type="entry name" value="Ig-like_fold"/>
</dbReference>
<dbReference type="Proteomes" id="UP000289184">
    <property type="component" value="Unassembled WGS sequence"/>
</dbReference>
<dbReference type="InterPro" id="IPR021828">
    <property type="entry name" value="GlgE_dom_N/S"/>
</dbReference>
<reference evidence="8 9" key="1">
    <citation type="submission" date="2018-07" db="EMBL/GenBank/DDBJ databases">
        <authorList>
            <person name="Peeters C."/>
        </authorList>
    </citation>
    <scope>NUCLEOTIDE SEQUENCE [LARGE SCALE GENOMIC DNA]</scope>
    <source>
        <strain evidence="8 9">LMG 3411</strain>
    </source>
</reference>
<proteinExistence type="inferred from homology"/>
<dbReference type="HAMAP" id="MF_02124">
    <property type="entry name" value="GlgE"/>
    <property type="match status" value="1"/>
</dbReference>
<feature type="binding site" evidence="6">
    <location>
        <position position="723"/>
    </location>
    <ligand>
        <name>alpha-maltose 1-phosphate</name>
        <dbReference type="ChEBI" id="CHEBI:63576"/>
    </ligand>
</feature>
<sequence>MPTTTAAVPLQAPLRLYHARGGAQGVSSSGAAEPLGAALYARLRQRGFNALLLPAPWLLAPESGTRAPRDADSALLDGATAPITQWFSRVAAQLAEQGLALYVDILLDRCARDAVAATAGPDWYQTPPGDPALDPRLPAEARHLRYLREGPPSGFLAAWTGRLERWASHGVTGFAFHTPQCLPGDDWAALATRLRRHHPGLQLLAWAAGLTPAAVDGLRGARFDGLFSSLPWWNFKAEWLAEEDARLRAVAPVIATPPRSGTASPAELGKRAIWTATVCADGLMLEDEDERVLPDVEAANRWFADARPQGPLRMAGGRDGRCTVLLRGTAEGATAALAVNPSANADAELDWDALAPMLPAADIVPLAPPAGATAPGNVLAPADCALFLLEPTQPVREPSRRHRARADGNANPRIAVEQVSPAVDGGAFAVKCIPHERVLVSADIYTDGHEQLAAELRWRAADEMRWHVAPLARGENDRWEAAFRPRRIGAHEFVISAWLDAWQTFRHDLELKHRAGLDVRLELQEGQDLLRESLARAGAAPPEGAMPVHDALERLGAPDPAPPEPPAAERVAVLLDERLARSMRMLDDRPFETVSPAPFPLWVDRCQARFASWYELFPRSQSPEPGRHGTFDDVITRLPDVREMGFDVLYLPPIHPIGQRNRKGRNNSLRAEPDDVGSPYAIGAAEGGHEAIEPRLGSLEDFLRLVDAARDHGMEVALDFAIQCAPDHPWLSQHPDWFSWRPDGSLRYAENPPKKYEDIVNVAFYGAPPRRARKLALWRALRDLVLFWARHGVRIFRVDNPHTKPLPFWQWMIADVHAEHPDVIFLSEAFTRPKMMYRLAKIGFSQSYTYFTWRNDKAELAAYLQELSSPPVADFFRPHFFVNTPDINPYFLQTSGRPGFLIRAALAALGSGLWGVYSGFELCEAAPLPGKEEYLDAEKYELRQRDWHAPGNIRAEIARLNQIRRANPALQDHRGLTVVDSGNDRVLAFCKSTPGHGNAVLAVISLDPFQPQAARVGLPHRLFGQPDEGELVAEDLLEAGLETWQGKARAMTLHPDQPYRVWRLSLRG</sequence>
<dbReference type="PANTHER" id="PTHR47786:SF2">
    <property type="entry name" value="GLYCOSYL HYDROLASE FAMILY 13 CATALYTIC DOMAIN-CONTAINING PROTEIN"/>
    <property type="match status" value="1"/>
</dbReference>
<dbReference type="EMBL" id="UFQB01000010">
    <property type="protein sequence ID" value="SSW66882.1"/>
    <property type="molecule type" value="Genomic_DNA"/>
</dbReference>
<evidence type="ECO:0000313" key="8">
    <source>
        <dbReference type="EMBL" id="SSW66882.1"/>
    </source>
</evidence>
<keyword evidence="3 6" id="KW-0808">Transferase</keyword>
<evidence type="ECO:0000256" key="3">
    <source>
        <dbReference type="ARBA" id="ARBA00022679"/>
    </source>
</evidence>
<dbReference type="Pfam" id="PF00128">
    <property type="entry name" value="Alpha-amylase"/>
    <property type="match status" value="1"/>
</dbReference>
<dbReference type="GO" id="GO:0030979">
    <property type="term" value="P:alpha-glucan biosynthetic process"/>
    <property type="evidence" value="ECO:0007669"/>
    <property type="project" value="UniProtKB-UniRule"/>
</dbReference>
<keyword evidence="4 6" id="KW-0119">Carbohydrate metabolism</keyword>
<feature type="domain" description="Glycosyl hydrolase family 13 catalytic" evidence="7">
    <location>
        <begin position="615"/>
        <end position="964"/>
    </location>
</feature>
<accession>A0A446CGA9</accession>
<dbReference type="Gene3D" id="1.20.58.80">
    <property type="entry name" value="Phosphotransferase system, lactose/cellobiose-type IIA subunit"/>
    <property type="match status" value="1"/>
</dbReference>
<feature type="binding site" evidence="6">
    <location>
        <position position="758"/>
    </location>
    <ligand>
        <name>alpha-maltose 1-phosphate</name>
        <dbReference type="ChEBI" id="CHEBI:63576"/>
    </ligand>
</feature>
<dbReference type="InterPro" id="IPR013780">
    <property type="entry name" value="Glyco_hydro_b"/>
</dbReference>
<evidence type="ECO:0000256" key="2">
    <source>
        <dbReference type="ARBA" id="ARBA00022676"/>
    </source>
</evidence>
<protein>
    <recommendedName>
        <fullName evidence="6">Alpha-1,4-glucan:maltose-1-phosphate maltosyltransferase</fullName>
        <shortName evidence="6">GMPMT</shortName>
        <ecNumber evidence="6">2.4.99.16</ecNumber>
    </recommendedName>
    <alternativeName>
        <fullName evidence="6">(1-&gt;4)-alpha-D-glucan:maltose-1-phosphate alpha-D-maltosyltransferase</fullName>
    </alternativeName>
</protein>
<name>A0A446CGA9_9BURK</name>
<evidence type="ECO:0000256" key="6">
    <source>
        <dbReference type="HAMAP-Rule" id="MF_02124"/>
    </source>
</evidence>
<dbReference type="Pfam" id="PF11896">
    <property type="entry name" value="GlgE_dom_N_S"/>
    <property type="match status" value="1"/>
</dbReference>
<dbReference type="CDD" id="cd11344">
    <property type="entry name" value="AmyAc_GlgE_like"/>
    <property type="match status" value="1"/>
</dbReference>
<feature type="binding site" evidence="6">
    <location>
        <begin position="939"/>
        <end position="940"/>
    </location>
    <ligand>
        <name>alpha-maltose 1-phosphate</name>
        <dbReference type="ChEBI" id="CHEBI:63576"/>
    </ligand>
</feature>
<dbReference type="Gene3D" id="2.60.40.10">
    <property type="entry name" value="Immunoglobulins"/>
    <property type="match status" value="1"/>
</dbReference>
<dbReference type="Pfam" id="PF21702">
    <property type="entry name" value="GLGE_C"/>
    <property type="match status" value="1"/>
</dbReference>
<feature type="active site" description="Nucleophile" evidence="6">
    <location>
        <position position="799"/>
    </location>
</feature>
<dbReference type="Gene3D" id="2.60.40.1180">
    <property type="entry name" value="Golgi alpha-mannosidase II"/>
    <property type="match status" value="1"/>
</dbReference>
<comment type="similarity">
    <text evidence="6">Belongs to the glycosyl hydrolase 13 family. GlgE subfamily.</text>
</comment>
<evidence type="ECO:0000256" key="5">
    <source>
        <dbReference type="ARBA" id="ARBA00048735"/>
    </source>
</evidence>
<feature type="site" description="Transition state stabilizer" evidence="6">
    <location>
        <position position="886"/>
    </location>
</feature>
<dbReference type="RefSeq" id="WP_129527959.1">
    <property type="nucleotide sequence ID" value="NZ_UFQB01000010.1"/>
</dbReference>